<accession>A0A7X6HYK3</accession>
<dbReference type="RefSeq" id="WP_167968788.1">
    <property type="nucleotide sequence ID" value="NZ_BHZG01000177.1"/>
</dbReference>
<evidence type="ECO:0000313" key="2">
    <source>
        <dbReference type="Proteomes" id="UP000578686"/>
    </source>
</evidence>
<proteinExistence type="predicted"/>
<protein>
    <submittedName>
        <fullName evidence="1">Uncharacterized protein</fullName>
    </submittedName>
</protein>
<reference evidence="1 2" key="1">
    <citation type="submission" date="2020-03" db="EMBL/GenBank/DDBJ databases">
        <title>Draft genome of Streptomyces sp. ventii, isolated from the Axial Seamount in the Pacific Ocean, and resequencing of the two type strains Streptomyces lonarensis strain NCL 716 and Streptomyces bohaiensis strain 11A07.</title>
        <authorList>
            <person name="Loughran R.M."/>
            <person name="Pfannmuller K.M."/>
            <person name="Wasson B.J."/>
            <person name="Deadmond M.C."/>
            <person name="Paddock B.E."/>
            <person name="Koyack M.J."/>
            <person name="Gallegos D.A."/>
            <person name="Mitchell E.A."/>
            <person name="Ushijima B."/>
            <person name="Saw J.H."/>
            <person name="Mcphail K.L."/>
            <person name="Videau P."/>
        </authorList>
    </citation>
    <scope>NUCLEOTIDE SEQUENCE [LARGE SCALE GENOMIC DNA]</scope>
    <source>
        <strain evidence="1 2">NCL716</strain>
    </source>
</reference>
<comment type="caution">
    <text evidence="1">The sequence shown here is derived from an EMBL/GenBank/DDBJ whole genome shotgun (WGS) entry which is preliminary data.</text>
</comment>
<dbReference type="Proteomes" id="UP000578686">
    <property type="component" value="Unassembled WGS sequence"/>
</dbReference>
<dbReference type="EMBL" id="JAAVJD010000039">
    <property type="protein sequence ID" value="NJQ05505.1"/>
    <property type="molecule type" value="Genomic_DNA"/>
</dbReference>
<dbReference type="AlphaFoldDB" id="A0A7X6HYK3"/>
<name>A0A7X6HYK3_9ACTN</name>
<evidence type="ECO:0000313" key="1">
    <source>
        <dbReference type="EMBL" id="NJQ05505.1"/>
    </source>
</evidence>
<gene>
    <name evidence="1" type="ORF">HCN56_07925</name>
</gene>
<organism evidence="1 2">
    <name type="scientific">Streptomyces lonarensis</name>
    <dbReference type="NCBI Taxonomy" id="700599"/>
    <lineage>
        <taxon>Bacteria</taxon>
        <taxon>Bacillati</taxon>
        <taxon>Actinomycetota</taxon>
        <taxon>Actinomycetes</taxon>
        <taxon>Kitasatosporales</taxon>
        <taxon>Streptomycetaceae</taxon>
        <taxon>Streptomyces</taxon>
    </lineage>
</organism>
<keyword evidence="2" id="KW-1185">Reference proteome</keyword>
<sequence>MREYVGPHEVRTLHDMIELSLGIDPELFLGVEGESCEERAARLDAARDIMAEDPELFDQLFRLAMRAPGAVRRLRPLAPTARRLAAKTAVAA</sequence>